<accession>A0A8J7RNX5</accession>
<protein>
    <submittedName>
        <fullName evidence="1">DUF4160 domain-containing protein</fullName>
    </submittedName>
</protein>
<dbReference type="AlphaFoldDB" id="A0A8J7RNX5"/>
<dbReference type="InterPro" id="IPR025427">
    <property type="entry name" value="DUF4160"/>
</dbReference>
<organism evidence="1 2">
    <name type="scientific">Natronogracilivirga saccharolytica</name>
    <dbReference type="NCBI Taxonomy" id="2812953"/>
    <lineage>
        <taxon>Bacteria</taxon>
        <taxon>Pseudomonadati</taxon>
        <taxon>Balneolota</taxon>
        <taxon>Balneolia</taxon>
        <taxon>Balneolales</taxon>
        <taxon>Cyclonatronaceae</taxon>
        <taxon>Natronogracilivirga</taxon>
    </lineage>
</organism>
<sequence length="88" mass="9850">MSYSSSSLQLSDANGTKNPGISSFFFSNEGNEPIHIHVESGNGYCKFWIKPVILVYTSGYSATELNKIQKLIEEHTNLIESSWNEYLG</sequence>
<keyword evidence="2" id="KW-1185">Reference proteome</keyword>
<dbReference type="Proteomes" id="UP000673975">
    <property type="component" value="Unassembled WGS sequence"/>
</dbReference>
<name>A0A8J7RNX5_9BACT</name>
<reference evidence="1" key="1">
    <citation type="submission" date="2021-02" db="EMBL/GenBank/DDBJ databases">
        <title>Natronogracilivirga saccharolytica gen. nov. sp. nov. a new anaerobic, haloalkiliphilic carbohydrate-fermenting bacterium from soda lake and proposing of Cyclonatronumiaceae fam. nov. in the phylum Balneolaeota.</title>
        <authorList>
            <person name="Zhilina T.N."/>
            <person name="Sorokin D.Y."/>
            <person name="Zavarzina D.G."/>
            <person name="Toshchakov S.V."/>
            <person name="Kublanov I.V."/>
        </authorList>
    </citation>
    <scope>NUCLEOTIDE SEQUENCE</scope>
    <source>
        <strain evidence="1">Z-1702</strain>
    </source>
</reference>
<dbReference type="Pfam" id="PF13711">
    <property type="entry name" value="DUF4160"/>
    <property type="match status" value="1"/>
</dbReference>
<comment type="caution">
    <text evidence="1">The sequence shown here is derived from an EMBL/GenBank/DDBJ whole genome shotgun (WGS) entry which is preliminary data.</text>
</comment>
<evidence type="ECO:0000313" key="2">
    <source>
        <dbReference type="Proteomes" id="UP000673975"/>
    </source>
</evidence>
<gene>
    <name evidence="1" type="ORF">NATSA_12505</name>
</gene>
<evidence type="ECO:0000313" key="1">
    <source>
        <dbReference type="EMBL" id="MBP3193488.1"/>
    </source>
</evidence>
<proteinExistence type="predicted"/>
<dbReference type="EMBL" id="JAFIDN010000011">
    <property type="protein sequence ID" value="MBP3193488.1"/>
    <property type="molecule type" value="Genomic_DNA"/>
</dbReference>